<protein>
    <submittedName>
        <fullName evidence="8">Uncharacterized protein</fullName>
    </submittedName>
</protein>
<name>A0AAV8WDJ6_9CUCU</name>
<dbReference type="SMART" id="SM00644">
    <property type="entry name" value="Ami_2"/>
    <property type="match status" value="1"/>
</dbReference>
<evidence type="ECO:0000256" key="2">
    <source>
        <dbReference type="ARBA" id="ARBA00022588"/>
    </source>
</evidence>
<dbReference type="InterPro" id="IPR036505">
    <property type="entry name" value="Amidase/PGRP_sf"/>
</dbReference>
<evidence type="ECO:0000313" key="9">
    <source>
        <dbReference type="Proteomes" id="UP001159042"/>
    </source>
</evidence>
<gene>
    <name evidence="8" type="ORF">NQ315_000928</name>
</gene>
<keyword evidence="9" id="KW-1185">Reference proteome</keyword>
<dbReference type="InterPro" id="IPR015510">
    <property type="entry name" value="PGRP"/>
</dbReference>
<dbReference type="Gene3D" id="3.40.80.10">
    <property type="entry name" value="Peptidoglycan recognition protein-like"/>
    <property type="match status" value="1"/>
</dbReference>
<comment type="similarity">
    <text evidence="1">Belongs to the N-acetylmuramoyl-L-alanine amidase 2 family.</text>
</comment>
<dbReference type="InterPro" id="IPR006619">
    <property type="entry name" value="PGRP_domain_met/bac"/>
</dbReference>
<evidence type="ECO:0000259" key="7">
    <source>
        <dbReference type="SMART" id="SM00701"/>
    </source>
</evidence>
<evidence type="ECO:0000256" key="5">
    <source>
        <dbReference type="SAM" id="Phobius"/>
    </source>
</evidence>
<keyword evidence="2" id="KW-0399">Innate immunity</keyword>
<dbReference type="GO" id="GO:0008270">
    <property type="term" value="F:zinc ion binding"/>
    <property type="evidence" value="ECO:0007669"/>
    <property type="project" value="InterPro"/>
</dbReference>
<dbReference type="SMART" id="SM00701">
    <property type="entry name" value="PGRP"/>
    <property type="match status" value="1"/>
</dbReference>
<proteinExistence type="inferred from homology"/>
<dbReference type="GO" id="GO:0045087">
    <property type="term" value="P:innate immune response"/>
    <property type="evidence" value="ECO:0007669"/>
    <property type="project" value="UniProtKB-KW"/>
</dbReference>
<dbReference type="Proteomes" id="UP001159042">
    <property type="component" value="Unassembled WGS sequence"/>
</dbReference>
<evidence type="ECO:0000313" key="8">
    <source>
        <dbReference type="EMBL" id="KAJ8924775.1"/>
    </source>
</evidence>
<dbReference type="PANTHER" id="PTHR11022:SF74">
    <property type="entry name" value="PEPTIDOGLYCAN-RECOGNITION PROTEIN SA"/>
    <property type="match status" value="1"/>
</dbReference>
<feature type="domain" description="N-acetylmuramoyl-L-alanine amidase" evidence="6">
    <location>
        <begin position="192"/>
        <end position="326"/>
    </location>
</feature>
<feature type="domain" description="Peptidoglycan recognition protein family" evidence="7">
    <location>
        <begin position="183"/>
        <end position="320"/>
    </location>
</feature>
<dbReference type="PANTHER" id="PTHR11022">
    <property type="entry name" value="PEPTIDOGLYCAN RECOGNITION PROTEIN"/>
    <property type="match status" value="1"/>
</dbReference>
<dbReference type="SUPFAM" id="SSF55846">
    <property type="entry name" value="N-acetylmuramoyl-L-alanine amidase-like"/>
    <property type="match status" value="1"/>
</dbReference>
<evidence type="ECO:0000256" key="3">
    <source>
        <dbReference type="ARBA" id="ARBA00022859"/>
    </source>
</evidence>
<dbReference type="GO" id="GO:0008745">
    <property type="term" value="F:N-acetylmuramoyl-L-alanine amidase activity"/>
    <property type="evidence" value="ECO:0007669"/>
    <property type="project" value="InterPro"/>
</dbReference>
<evidence type="ECO:0000259" key="6">
    <source>
        <dbReference type="SMART" id="SM00644"/>
    </source>
</evidence>
<accession>A0AAV8WDJ6</accession>
<dbReference type="EMBL" id="JANEYG010000002">
    <property type="protein sequence ID" value="KAJ8924775.1"/>
    <property type="molecule type" value="Genomic_DNA"/>
</dbReference>
<feature type="region of interest" description="Disordered" evidence="4">
    <location>
        <begin position="96"/>
        <end position="115"/>
    </location>
</feature>
<dbReference type="Pfam" id="PF01510">
    <property type="entry name" value="Amidase_2"/>
    <property type="match status" value="1"/>
</dbReference>
<reference evidence="8 9" key="1">
    <citation type="journal article" date="2023" name="Insect Mol. Biol.">
        <title>Genome sequencing provides insights into the evolution of gene families encoding plant cell wall-degrading enzymes in longhorned beetles.</title>
        <authorList>
            <person name="Shin N.R."/>
            <person name="Okamura Y."/>
            <person name="Kirsch R."/>
            <person name="Pauchet Y."/>
        </authorList>
    </citation>
    <scope>NUCLEOTIDE SEQUENCE [LARGE SCALE GENOMIC DNA]</scope>
    <source>
        <strain evidence="8">EAD_L_NR</strain>
    </source>
</reference>
<dbReference type="InterPro" id="IPR002502">
    <property type="entry name" value="Amidase_domain"/>
</dbReference>
<dbReference type="AlphaFoldDB" id="A0AAV8WDJ6"/>
<comment type="caution">
    <text evidence="8">The sequence shown here is derived from an EMBL/GenBank/DDBJ whole genome shotgun (WGS) entry which is preliminary data.</text>
</comment>
<organism evidence="8 9">
    <name type="scientific">Exocentrus adspersus</name>
    <dbReference type="NCBI Taxonomy" id="1586481"/>
    <lineage>
        <taxon>Eukaryota</taxon>
        <taxon>Metazoa</taxon>
        <taxon>Ecdysozoa</taxon>
        <taxon>Arthropoda</taxon>
        <taxon>Hexapoda</taxon>
        <taxon>Insecta</taxon>
        <taxon>Pterygota</taxon>
        <taxon>Neoptera</taxon>
        <taxon>Endopterygota</taxon>
        <taxon>Coleoptera</taxon>
        <taxon>Polyphaga</taxon>
        <taxon>Cucujiformia</taxon>
        <taxon>Chrysomeloidea</taxon>
        <taxon>Cerambycidae</taxon>
        <taxon>Lamiinae</taxon>
        <taxon>Acanthocinini</taxon>
        <taxon>Exocentrus</taxon>
    </lineage>
</organism>
<feature type="transmembrane region" description="Helical" evidence="5">
    <location>
        <begin position="134"/>
        <end position="155"/>
    </location>
</feature>
<sequence>MTLLVSETSLVANGPSFQMGGCSQIVLHDEDDSSEVLDIDEYIPNREVVNLENADVNIQGSTGVTIGPVTHVNVSGNVTIYSNGNVADDVEHKSIESGEHKPGINSHAKLGKCGKSESEEDLKRLTKHKKTIRIFLSISFALLVTIGTVVLILHFTNHIFNKEDPNFGPTTPGSNDNDNIGNHQVLDRTHWGGRPPLSYINITSPVPMVIIKHTGAGYCDSFQVCAGKVYSMQSQGIIDGLPDIKYNFLIGGDGNIYVGRGWDVQPAYRNDTIDIAFIGTYTYDVLTPSMIEAAQLLIEDGLNNNKLTQDYKLVAHNQTTAQISPGPNVFKEIVTWPHYDGGLYFNNKNLEKAGGEAY</sequence>
<dbReference type="CDD" id="cd06583">
    <property type="entry name" value="PGRP"/>
    <property type="match status" value="1"/>
</dbReference>
<keyword evidence="5" id="KW-0472">Membrane</keyword>
<keyword evidence="5" id="KW-1133">Transmembrane helix</keyword>
<dbReference type="GO" id="GO:0009253">
    <property type="term" value="P:peptidoglycan catabolic process"/>
    <property type="evidence" value="ECO:0007669"/>
    <property type="project" value="InterPro"/>
</dbReference>
<evidence type="ECO:0000256" key="4">
    <source>
        <dbReference type="SAM" id="MobiDB-lite"/>
    </source>
</evidence>
<keyword evidence="3" id="KW-0391">Immunity</keyword>
<keyword evidence="5" id="KW-0812">Transmembrane</keyword>
<evidence type="ECO:0000256" key="1">
    <source>
        <dbReference type="ARBA" id="ARBA00007553"/>
    </source>
</evidence>